<evidence type="ECO:0000313" key="4">
    <source>
        <dbReference type="Proteomes" id="UP000516369"/>
    </source>
</evidence>
<keyword evidence="2" id="KW-0812">Transmembrane</keyword>
<reference evidence="3 4" key="1">
    <citation type="submission" date="2020-05" db="EMBL/GenBank/DDBJ databases">
        <title>Complete closed genome sequence of Defluviicoccus vanus.</title>
        <authorList>
            <person name="Bessarab I."/>
            <person name="Arumugam K."/>
            <person name="Maszenan A.M."/>
            <person name="Seviour R.J."/>
            <person name="Williams R.B."/>
        </authorList>
    </citation>
    <scope>NUCLEOTIDE SEQUENCE [LARGE SCALE GENOMIC DNA]</scope>
    <source>
        <strain evidence="3 4">Ben 114</strain>
    </source>
</reference>
<evidence type="ECO:0000256" key="1">
    <source>
        <dbReference type="SAM" id="MobiDB-lite"/>
    </source>
</evidence>
<dbReference type="AlphaFoldDB" id="A0A7H1N3M5"/>
<accession>A0A7H1N3M5</accession>
<dbReference type="RefSeq" id="WP_190260792.1">
    <property type="nucleotide sequence ID" value="NZ_CP053923.1"/>
</dbReference>
<dbReference type="KEGG" id="dvn:HQ394_14440"/>
<protein>
    <submittedName>
        <fullName evidence="3">Uncharacterized protein</fullName>
    </submittedName>
</protein>
<sequence>MFRRAPRYAFWLAGAAIAFGGALAARLLADGVLAAYRVPVWITGCVFIFIGLAIVSLGNRQRREGDGDDKDDLGHAKTDAEQTGRRSTLISELRAYRRRRSGDGMGGTEDSR</sequence>
<evidence type="ECO:0000256" key="2">
    <source>
        <dbReference type="SAM" id="Phobius"/>
    </source>
</evidence>
<feature type="region of interest" description="Disordered" evidence="1">
    <location>
        <begin position="61"/>
        <end position="87"/>
    </location>
</feature>
<keyword evidence="4" id="KW-1185">Reference proteome</keyword>
<name>A0A7H1N3M5_9PROT</name>
<keyword evidence="2" id="KW-0472">Membrane</keyword>
<dbReference type="Proteomes" id="UP000516369">
    <property type="component" value="Chromosome"/>
</dbReference>
<dbReference type="EMBL" id="CP053923">
    <property type="protein sequence ID" value="QNT70311.1"/>
    <property type="molecule type" value="Genomic_DNA"/>
</dbReference>
<feature type="compositionally biased region" description="Basic and acidic residues" evidence="1">
    <location>
        <begin position="72"/>
        <end position="84"/>
    </location>
</feature>
<gene>
    <name evidence="3" type="ORF">HQ394_14440</name>
</gene>
<keyword evidence="2" id="KW-1133">Transmembrane helix</keyword>
<proteinExistence type="predicted"/>
<organism evidence="3 4">
    <name type="scientific">Defluviicoccus vanus</name>
    <dbReference type="NCBI Taxonomy" id="111831"/>
    <lineage>
        <taxon>Bacteria</taxon>
        <taxon>Pseudomonadati</taxon>
        <taxon>Pseudomonadota</taxon>
        <taxon>Alphaproteobacteria</taxon>
        <taxon>Rhodospirillales</taxon>
        <taxon>Rhodospirillaceae</taxon>
        <taxon>Defluviicoccus</taxon>
    </lineage>
</organism>
<feature type="transmembrane region" description="Helical" evidence="2">
    <location>
        <begin position="34"/>
        <end position="55"/>
    </location>
</feature>
<evidence type="ECO:0000313" key="3">
    <source>
        <dbReference type="EMBL" id="QNT70311.1"/>
    </source>
</evidence>